<evidence type="ECO:0000259" key="1">
    <source>
        <dbReference type="Pfam" id="PF19557"/>
    </source>
</evidence>
<dbReference type="Proteomes" id="UP000030428">
    <property type="component" value="Unassembled WGS sequence"/>
</dbReference>
<evidence type="ECO:0000313" key="4">
    <source>
        <dbReference type="Proteomes" id="UP000030428"/>
    </source>
</evidence>
<dbReference type="EMBL" id="JSZA02000387">
    <property type="protein sequence ID" value="TGO01901.1"/>
    <property type="molecule type" value="Genomic_DNA"/>
</dbReference>
<dbReference type="AlphaFoldDB" id="A0A4E0QXZ4"/>
<gene>
    <name evidence="3" type="ORF">PN36_34580</name>
</gene>
<dbReference type="Pfam" id="PF26383">
    <property type="entry name" value="DUF6079_2nd"/>
    <property type="match status" value="1"/>
</dbReference>
<comment type="caution">
    <text evidence="3">The sequence shown here is derived from an EMBL/GenBank/DDBJ whole genome shotgun (WGS) entry which is preliminary data.</text>
</comment>
<sequence length="116" mass="14038">MSFLREIGEICKDLRFRFIAGLQETIFDNQRFEFVAHSLRRVKDRFEQILITRQDIKFVVAKRLLKKTAQQKTKIEHHLTRFAPCYDSVNERMDEFISLFPIHPDYIDTKIFKNEE</sequence>
<feature type="domain" description="DUF6079" evidence="1">
    <location>
        <begin position="1"/>
        <end position="53"/>
    </location>
</feature>
<organism evidence="3 4">
    <name type="scientific">Candidatus Thiomargarita nelsonii</name>
    <dbReference type="NCBI Taxonomy" id="1003181"/>
    <lineage>
        <taxon>Bacteria</taxon>
        <taxon>Pseudomonadati</taxon>
        <taxon>Pseudomonadota</taxon>
        <taxon>Gammaproteobacteria</taxon>
        <taxon>Thiotrichales</taxon>
        <taxon>Thiotrichaceae</taxon>
        <taxon>Thiomargarita</taxon>
    </lineage>
</organism>
<accession>A0A4E0QXZ4</accession>
<dbReference type="Pfam" id="PF19557">
    <property type="entry name" value="DUF6079_1st"/>
    <property type="match status" value="1"/>
</dbReference>
<protein>
    <submittedName>
        <fullName evidence="3">Uncharacterized protein</fullName>
    </submittedName>
</protein>
<dbReference type="InterPro" id="IPR058569">
    <property type="entry name" value="DUF6079_2nd"/>
</dbReference>
<proteinExistence type="predicted"/>
<evidence type="ECO:0000259" key="2">
    <source>
        <dbReference type="Pfam" id="PF26383"/>
    </source>
</evidence>
<feature type="domain" description="DUF6079" evidence="2">
    <location>
        <begin position="68"/>
        <end position="109"/>
    </location>
</feature>
<keyword evidence="4" id="KW-1185">Reference proteome</keyword>
<evidence type="ECO:0000313" key="3">
    <source>
        <dbReference type="EMBL" id="TGO01901.1"/>
    </source>
</evidence>
<reference evidence="3 4" key="1">
    <citation type="journal article" date="2016" name="Front. Microbiol.">
        <title>Single-Cell (Meta-)Genomics of a Dimorphic Candidatus Thiomargarita nelsonii Reveals Genomic Plasticity.</title>
        <authorList>
            <person name="Flood B.E."/>
            <person name="Fliss P."/>
            <person name="Jones D.S."/>
            <person name="Dick G.J."/>
            <person name="Jain S."/>
            <person name="Kaster A.K."/>
            <person name="Winkel M."/>
            <person name="Mussmann M."/>
            <person name="Bailey J."/>
        </authorList>
    </citation>
    <scope>NUCLEOTIDE SEQUENCE [LARGE SCALE GENOMIC DNA]</scope>
    <source>
        <strain evidence="3">Hydrate Ridge</strain>
    </source>
</reference>
<dbReference type="InterPro" id="IPR045725">
    <property type="entry name" value="DUF6079_N"/>
</dbReference>
<name>A0A4E0QXZ4_9GAMM</name>